<sequence>MSNINIVTLRFSASGGSIWNLEKELKEANFQITERSPMMFSGGAIEFLEVAIPTGGGVAAMKMLTNIIIAYINKDRRAKCILIKDGHEMPVEAPTTQELMALIDKIQSQDNSDQ</sequence>
<name>A0A3R8NXJ9_9GAMM</name>
<keyword evidence="2" id="KW-1185">Reference proteome</keyword>
<evidence type="ECO:0000313" key="2">
    <source>
        <dbReference type="Proteomes" id="UP000256817"/>
    </source>
</evidence>
<dbReference type="Proteomes" id="UP000256817">
    <property type="component" value="Unassembled WGS sequence"/>
</dbReference>
<evidence type="ECO:0000313" key="1">
    <source>
        <dbReference type="EMBL" id="RRO12093.1"/>
    </source>
</evidence>
<accession>A0A3R8NXJ9</accession>
<dbReference type="RefSeq" id="WP_116237547.1">
    <property type="nucleotide sequence ID" value="NZ_QHJW02000002.1"/>
</dbReference>
<reference evidence="1" key="1">
    <citation type="submission" date="2018-11" db="EMBL/GenBank/DDBJ databases">
        <title>Draft genome sequences of proposed Pectobacterium aquaticum sp. nov. isolated in France from fresh water.</title>
        <authorList>
            <person name="Pedron J."/>
            <person name="Barny M.A."/>
        </authorList>
    </citation>
    <scope>NUCLEOTIDE SEQUENCE [LARGE SCALE GENOMIC DNA]</scope>
    <source>
        <strain evidence="1">A35-S23-M15</strain>
    </source>
</reference>
<gene>
    <name evidence="1" type="ORF">DMB85_001390</name>
</gene>
<dbReference type="EMBL" id="QHJW02000002">
    <property type="protein sequence ID" value="RRO12093.1"/>
    <property type="molecule type" value="Genomic_DNA"/>
</dbReference>
<proteinExistence type="predicted"/>
<protein>
    <submittedName>
        <fullName evidence="1">Uncharacterized protein</fullName>
    </submittedName>
</protein>
<organism evidence="1 2">
    <name type="scientific">Pectobacterium aquaticum</name>
    <dbReference type="NCBI Taxonomy" id="2204145"/>
    <lineage>
        <taxon>Bacteria</taxon>
        <taxon>Pseudomonadati</taxon>
        <taxon>Pseudomonadota</taxon>
        <taxon>Gammaproteobacteria</taxon>
        <taxon>Enterobacterales</taxon>
        <taxon>Pectobacteriaceae</taxon>
        <taxon>Pectobacterium</taxon>
    </lineage>
</organism>
<comment type="caution">
    <text evidence="1">The sequence shown here is derived from an EMBL/GenBank/DDBJ whole genome shotgun (WGS) entry which is preliminary data.</text>
</comment>